<name>A0A327WSQ9_9GAMM</name>
<dbReference type="AlphaFoldDB" id="A0A327WSQ9"/>
<dbReference type="OrthoDB" id="6658731at2"/>
<feature type="transmembrane region" description="Helical" evidence="1">
    <location>
        <begin position="12"/>
        <end position="33"/>
    </location>
</feature>
<feature type="transmembrane region" description="Helical" evidence="1">
    <location>
        <begin position="39"/>
        <end position="60"/>
    </location>
</feature>
<dbReference type="EMBL" id="QLMD01000010">
    <property type="protein sequence ID" value="RAJ95400.1"/>
    <property type="molecule type" value="Genomic_DNA"/>
</dbReference>
<keyword evidence="1" id="KW-0812">Transmembrane</keyword>
<evidence type="ECO:0000256" key="1">
    <source>
        <dbReference type="SAM" id="Phobius"/>
    </source>
</evidence>
<dbReference type="InterPro" id="IPR009589">
    <property type="entry name" value="PH_YyaB-like"/>
</dbReference>
<dbReference type="EMBL" id="PIPK01000010">
    <property type="protein sequence ID" value="RUO22711.1"/>
    <property type="molecule type" value="Genomic_DNA"/>
</dbReference>
<evidence type="ECO:0000259" key="2">
    <source>
        <dbReference type="Pfam" id="PF06713"/>
    </source>
</evidence>
<reference evidence="3 5" key="2">
    <citation type="submission" date="2018-06" db="EMBL/GenBank/DDBJ databases">
        <title>Genomic Encyclopedia of Type Strains, Phase III (KMG-III): the genomes of soil and plant-associated and newly described type strains.</title>
        <authorList>
            <person name="Whitman W."/>
        </authorList>
    </citation>
    <scope>NUCLEOTIDE SEQUENCE [LARGE SCALE GENOMIC DNA]</scope>
    <source>
        <strain evidence="3 5">CGMCC 1.15366</strain>
    </source>
</reference>
<dbReference type="Proteomes" id="UP000287865">
    <property type="component" value="Unassembled WGS sequence"/>
</dbReference>
<protein>
    <submittedName>
        <fullName evidence="3">PH (Pleckstrin Homology) domain-containing protein</fullName>
    </submittedName>
</protein>
<keyword evidence="1" id="KW-1133">Transmembrane helix</keyword>
<keyword evidence="6" id="KW-1185">Reference proteome</keyword>
<evidence type="ECO:0000313" key="3">
    <source>
        <dbReference type="EMBL" id="RAJ95400.1"/>
    </source>
</evidence>
<keyword evidence="1" id="KW-0472">Membrane</keyword>
<organism evidence="3 5">
    <name type="scientific">Aliidiomarina maris</name>
    <dbReference type="NCBI Taxonomy" id="531312"/>
    <lineage>
        <taxon>Bacteria</taxon>
        <taxon>Pseudomonadati</taxon>
        <taxon>Pseudomonadota</taxon>
        <taxon>Gammaproteobacteria</taxon>
        <taxon>Alteromonadales</taxon>
        <taxon>Idiomarinaceae</taxon>
        <taxon>Aliidiomarina</taxon>
    </lineage>
</organism>
<evidence type="ECO:0000313" key="6">
    <source>
        <dbReference type="Proteomes" id="UP000287865"/>
    </source>
</evidence>
<dbReference type="Proteomes" id="UP000249203">
    <property type="component" value="Unassembled WGS sequence"/>
</dbReference>
<dbReference type="GO" id="GO:0030153">
    <property type="term" value="P:bacteriocin immunity"/>
    <property type="evidence" value="ECO:0007669"/>
    <property type="project" value="InterPro"/>
</dbReference>
<evidence type="ECO:0000313" key="5">
    <source>
        <dbReference type="Proteomes" id="UP000249203"/>
    </source>
</evidence>
<gene>
    <name evidence="3" type="ORF">B0I24_11083</name>
    <name evidence="4" type="ORF">CWE07_10615</name>
</gene>
<accession>A0A327WSQ9</accession>
<sequence>MDKIHHSKVDNWLLMTVVSLALMVLLASTLLALAGLAPLGLLLFLLGAALPMWIVMATRYHIIDDELVIRAGPLRWRLPIDAIERVEACHNGAVAPAMSKQRLCLYYHLAHDGAAKRSYMVYVSPEDRYQFIFDIGVADPDADEADD</sequence>
<dbReference type="Pfam" id="PF06713">
    <property type="entry name" value="bPH_4"/>
    <property type="match status" value="1"/>
</dbReference>
<evidence type="ECO:0000313" key="4">
    <source>
        <dbReference type="EMBL" id="RUO22711.1"/>
    </source>
</evidence>
<proteinExistence type="predicted"/>
<dbReference type="RefSeq" id="WP_111569913.1">
    <property type="nucleotide sequence ID" value="NZ_PIPK01000010.1"/>
</dbReference>
<reference evidence="4 6" key="1">
    <citation type="journal article" date="2018" name="Front. Microbiol.">
        <title>Genome-Based Analysis Reveals the Taxonomy and Diversity of the Family Idiomarinaceae.</title>
        <authorList>
            <person name="Liu Y."/>
            <person name="Lai Q."/>
            <person name="Shao Z."/>
        </authorList>
    </citation>
    <scope>NUCLEOTIDE SEQUENCE [LARGE SCALE GENOMIC DNA]</scope>
    <source>
        <strain evidence="4 6">CF12-14</strain>
    </source>
</reference>
<comment type="caution">
    <text evidence="3">The sequence shown here is derived from an EMBL/GenBank/DDBJ whole genome shotgun (WGS) entry which is preliminary data.</text>
</comment>
<feature type="domain" description="Uncharacterized protein YyaB-like PH" evidence="2">
    <location>
        <begin position="58"/>
        <end position="133"/>
    </location>
</feature>